<evidence type="ECO:0000313" key="2">
    <source>
        <dbReference type="EMBL" id="MDD9328260.1"/>
    </source>
</evidence>
<proteinExistence type="predicted"/>
<feature type="domain" description="N-acetyltransferase" evidence="1">
    <location>
        <begin position="5"/>
        <end position="183"/>
    </location>
</feature>
<dbReference type="SUPFAM" id="SSF55729">
    <property type="entry name" value="Acyl-CoA N-acyltransferases (Nat)"/>
    <property type="match status" value="1"/>
</dbReference>
<dbReference type="EC" id="2.3.1.-" evidence="2"/>
<keyword evidence="2" id="KW-0808">Transferase</keyword>
<sequence length="184" mass="20672">MNPQLLLRIGDEDDIAAIVELLNTCYRGREGWTTEADIIAGERVSAEAVEAMLADRRRYFFVFDNLPGEADTPGSLLGCIVVWLDPAAPERTACVEMAAVHPAIQQQGIGGEMLRQVEDFARRHLRQGWMKMEIVAGREALLAYYRRRGYQATGSERVLRDEENYGCPKNGSIRMIELAKRLDG</sequence>
<keyword evidence="2" id="KW-0012">Acyltransferase</keyword>
<evidence type="ECO:0000259" key="1">
    <source>
        <dbReference type="PROSITE" id="PS51186"/>
    </source>
</evidence>
<dbReference type="InterPro" id="IPR000182">
    <property type="entry name" value="GNAT_dom"/>
</dbReference>
<dbReference type="Proteomes" id="UP001149607">
    <property type="component" value="Chromosome"/>
</dbReference>
<protein>
    <submittedName>
        <fullName evidence="2">GNAT family N-acetyltransferase</fullName>
        <ecNumber evidence="2">2.3.1.-</ecNumber>
    </submittedName>
</protein>
<dbReference type="GO" id="GO:0016747">
    <property type="term" value="F:acyltransferase activity, transferring groups other than amino-acyl groups"/>
    <property type="evidence" value="ECO:0007669"/>
    <property type="project" value="InterPro"/>
</dbReference>
<dbReference type="InterPro" id="IPR050276">
    <property type="entry name" value="MshD_Acetyltransferase"/>
</dbReference>
<reference evidence="3" key="2">
    <citation type="submission" date="2024-02" db="EMBL/GenBank/DDBJ databases">
        <title>Neisseria leonii sp. nov.</title>
        <authorList>
            <person name="Boutroux M."/>
            <person name="Favre-Rochex S."/>
            <person name="Gorgette O."/>
            <person name="Touak G."/>
            <person name="Muhle E."/>
            <person name="Chesneau O."/>
            <person name="Clermont D."/>
            <person name="Rahi P."/>
        </authorList>
    </citation>
    <scope>NUCLEOTIDE SEQUENCE</scope>
    <source>
        <strain evidence="3">51.81</strain>
    </source>
</reference>
<organism evidence="2">
    <name type="scientific">Neisseria leonii</name>
    <dbReference type="NCBI Taxonomy" id="2995413"/>
    <lineage>
        <taxon>Bacteria</taxon>
        <taxon>Pseudomonadati</taxon>
        <taxon>Pseudomonadota</taxon>
        <taxon>Betaproteobacteria</taxon>
        <taxon>Neisseriales</taxon>
        <taxon>Neisseriaceae</taxon>
        <taxon>Neisseria</taxon>
    </lineage>
</organism>
<accession>A0A9X4E3W8</accession>
<gene>
    <name evidence="2" type="ORF">ORY91_001680</name>
    <name evidence="3" type="ORF">V9W64_10435</name>
</gene>
<name>A0A9X4E3W8_9NEIS</name>
<reference evidence="2" key="1">
    <citation type="submission" date="2022-10" db="EMBL/GenBank/DDBJ databases">
        <authorList>
            <person name="Boutroux M."/>
        </authorList>
    </citation>
    <scope>NUCLEOTIDE SEQUENCE</scope>
    <source>
        <strain evidence="2">51.81</strain>
    </source>
</reference>
<keyword evidence="4" id="KW-1185">Reference proteome</keyword>
<dbReference type="RefSeq" id="WP_274571288.1">
    <property type="nucleotide sequence ID" value="NZ_CP145606.1"/>
</dbReference>
<dbReference type="InterPro" id="IPR016181">
    <property type="entry name" value="Acyl_CoA_acyltransferase"/>
</dbReference>
<evidence type="ECO:0000313" key="4">
    <source>
        <dbReference type="Proteomes" id="UP001149607"/>
    </source>
</evidence>
<dbReference type="AlphaFoldDB" id="A0A9X4E3W8"/>
<dbReference type="EMBL" id="CP146598">
    <property type="protein sequence ID" value="WWY03079.1"/>
    <property type="molecule type" value="Genomic_DNA"/>
</dbReference>
<dbReference type="EMBL" id="JAPQFL010000005">
    <property type="protein sequence ID" value="MDD9328260.1"/>
    <property type="molecule type" value="Genomic_DNA"/>
</dbReference>
<dbReference type="PROSITE" id="PS51186">
    <property type="entry name" value="GNAT"/>
    <property type="match status" value="1"/>
</dbReference>
<dbReference type="CDD" id="cd04301">
    <property type="entry name" value="NAT_SF"/>
    <property type="match status" value="1"/>
</dbReference>
<dbReference type="Gene3D" id="3.40.630.30">
    <property type="match status" value="1"/>
</dbReference>
<dbReference type="PANTHER" id="PTHR43617">
    <property type="entry name" value="L-AMINO ACID N-ACETYLTRANSFERASE"/>
    <property type="match status" value="1"/>
</dbReference>
<evidence type="ECO:0000313" key="3">
    <source>
        <dbReference type="EMBL" id="WWY03079.1"/>
    </source>
</evidence>
<dbReference type="Pfam" id="PF00583">
    <property type="entry name" value="Acetyltransf_1"/>
    <property type="match status" value="1"/>
</dbReference>
<dbReference type="PANTHER" id="PTHR43617:SF9">
    <property type="entry name" value="GNAT FAMILY ACETYLTRANSFERASE"/>
    <property type="match status" value="1"/>
</dbReference>